<evidence type="ECO:0000256" key="5">
    <source>
        <dbReference type="ARBA" id="ARBA00022679"/>
    </source>
</evidence>
<evidence type="ECO:0000256" key="4">
    <source>
        <dbReference type="ARBA" id="ARBA00022597"/>
    </source>
</evidence>
<dbReference type="GO" id="GO:0016301">
    <property type="term" value="F:kinase activity"/>
    <property type="evidence" value="ECO:0007669"/>
    <property type="project" value="UniProtKB-KW"/>
</dbReference>
<keyword evidence="4" id="KW-0762">Sugar transport</keyword>
<evidence type="ECO:0000313" key="9">
    <source>
        <dbReference type="EMBL" id="BBK22271.1"/>
    </source>
</evidence>
<dbReference type="KEGG" id="aarg:Aargi30884_11740"/>
<keyword evidence="10" id="KW-1185">Reference proteome</keyword>
<evidence type="ECO:0000259" key="8">
    <source>
        <dbReference type="PROSITE" id="PS51101"/>
    </source>
</evidence>
<dbReference type="Proteomes" id="UP000464754">
    <property type="component" value="Chromosome"/>
</dbReference>
<dbReference type="PROSITE" id="PS51101">
    <property type="entry name" value="PTS_EIIB_TYPE_4"/>
    <property type="match status" value="1"/>
</dbReference>
<name>A0A6N4TI63_9FIRM</name>
<feature type="domain" description="PTS EIIB type-4" evidence="8">
    <location>
        <begin position="1"/>
        <end position="163"/>
    </location>
</feature>
<keyword evidence="6" id="KW-0598">Phosphotransferase system</keyword>
<keyword evidence="5" id="KW-0808">Transferase</keyword>
<protein>
    <submittedName>
        <fullName evidence="9">PTS fructose transporter subunit IIB</fullName>
    </submittedName>
</protein>
<evidence type="ECO:0000256" key="7">
    <source>
        <dbReference type="ARBA" id="ARBA00022777"/>
    </source>
</evidence>
<gene>
    <name evidence="9" type="ORF">Aargi30884_11740</name>
</gene>
<dbReference type="GO" id="GO:0005737">
    <property type="term" value="C:cytoplasm"/>
    <property type="evidence" value="ECO:0007669"/>
    <property type="project" value="UniProtKB-SubCell"/>
</dbReference>
<dbReference type="GO" id="GO:0008982">
    <property type="term" value="F:protein-N(PI)-phosphohistidine-sugar phosphotransferase activity"/>
    <property type="evidence" value="ECO:0007669"/>
    <property type="project" value="InterPro"/>
</dbReference>
<dbReference type="RefSeq" id="WP_115715432.1">
    <property type="nucleotide sequence ID" value="NZ_AP019695.1"/>
</dbReference>
<accession>A0A6N4TI63</accession>
<evidence type="ECO:0000256" key="6">
    <source>
        <dbReference type="ARBA" id="ARBA00022683"/>
    </source>
</evidence>
<comment type="subcellular location">
    <subcellularLocation>
        <location evidence="1">Cytoplasm</location>
    </subcellularLocation>
</comment>
<evidence type="ECO:0000256" key="2">
    <source>
        <dbReference type="ARBA" id="ARBA00022448"/>
    </source>
</evidence>
<evidence type="ECO:0000256" key="3">
    <source>
        <dbReference type="ARBA" id="ARBA00022490"/>
    </source>
</evidence>
<keyword evidence="7" id="KW-0418">Kinase</keyword>
<keyword evidence="2" id="KW-0813">Transport</keyword>
<evidence type="ECO:0000256" key="1">
    <source>
        <dbReference type="ARBA" id="ARBA00004496"/>
    </source>
</evidence>
<dbReference type="GO" id="GO:0009401">
    <property type="term" value="P:phosphoenolpyruvate-dependent sugar phosphotransferase system"/>
    <property type="evidence" value="ECO:0007669"/>
    <property type="project" value="UniProtKB-KW"/>
</dbReference>
<dbReference type="Gene3D" id="3.40.35.10">
    <property type="entry name" value="Phosphotransferase system, sorbose subfamily IIB component"/>
    <property type="match status" value="1"/>
</dbReference>
<dbReference type="Pfam" id="PF03830">
    <property type="entry name" value="PTSIIB_sorb"/>
    <property type="match status" value="1"/>
</dbReference>
<sequence length="163" mass="18498">MISFIRVDDRIIHGQIVTRWSKEFPCDGIIAVNDKAATTPVLAQSFKASTDKKVFIWTMEHFLEKKEQVLKSEKRYFLITKNPIDMKKILVDEGFVPSDVKRVVIGPCNDRPGATKLGQNQSITQEEADACEAMTNAGYDVYFALLKETAIGSWPKFRSKFGY</sequence>
<keyword evidence="3" id="KW-0963">Cytoplasm</keyword>
<dbReference type="AlphaFoldDB" id="A0A6N4TI63"/>
<dbReference type="SUPFAM" id="SSF52728">
    <property type="entry name" value="PTS IIb component"/>
    <property type="match status" value="1"/>
</dbReference>
<dbReference type="InterPro" id="IPR004720">
    <property type="entry name" value="PTS_IIB_sorbose-sp"/>
</dbReference>
<organism evidence="9 10">
    <name type="scientific">Amedibacterium intestinale</name>
    <dbReference type="NCBI Taxonomy" id="2583452"/>
    <lineage>
        <taxon>Bacteria</taxon>
        <taxon>Bacillati</taxon>
        <taxon>Bacillota</taxon>
        <taxon>Erysipelotrichia</taxon>
        <taxon>Erysipelotrichales</taxon>
        <taxon>Erysipelotrichaceae</taxon>
        <taxon>Amedibacterium</taxon>
    </lineage>
</organism>
<reference evidence="10" key="1">
    <citation type="submission" date="2019-05" db="EMBL/GenBank/DDBJ databases">
        <title>Complete genome sequencing of Absiella argi strain JCM 30884.</title>
        <authorList>
            <person name="Sakamoto M."/>
            <person name="Murakami T."/>
            <person name="Mori H."/>
        </authorList>
    </citation>
    <scope>NUCLEOTIDE SEQUENCE [LARGE SCALE GENOMIC DNA]</scope>
    <source>
        <strain evidence="10">JCM 30884</strain>
    </source>
</reference>
<proteinExistence type="predicted"/>
<dbReference type="EMBL" id="AP019695">
    <property type="protein sequence ID" value="BBK22271.1"/>
    <property type="molecule type" value="Genomic_DNA"/>
</dbReference>
<dbReference type="InterPro" id="IPR036667">
    <property type="entry name" value="PTS_IIB_sorbose-sp_sf"/>
</dbReference>
<evidence type="ECO:0000313" key="10">
    <source>
        <dbReference type="Proteomes" id="UP000464754"/>
    </source>
</evidence>